<dbReference type="PANTHER" id="PTHR10848">
    <property type="entry name" value="MEIOTIC RECOMBINATION PROTEIN SPO11"/>
    <property type="match status" value="1"/>
</dbReference>
<feature type="domain" description="Topoisomerase 6 subunit A/Spo11 TOPRIM" evidence="13">
    <location>
        <begin position="339"/>
        <end position="514"/>
    </location>
</feature>
<dbReference type="Gene3D" id="1.10.10.10">
    <property type="entry name" value="Winged helix-like DNA-binding domain superfamily/Winged helix DNA-binding domain"/>
    <property type="match status" value="1"/>
</dbReference>
<evidence type="ECO:0000256" key="4">
    <source>
        <dbReference type="ARBA" id="ARBA00012895"/>
    </source>
</evidence>
<dbReference type="InterPro" id="IPR034136">
    <property type="entry name" value="TOPRIM_Topo6A/Spo11"/>
</dbReference>
<dbReference type="InterPro" id="IPR036078">
    <property type="entry name" value="Spo11/TopoVI_A_sf"/>
</dbReference>
<evidence type="ECO:0000259" key="12">
    <source>
        <dbReference type="Pfam" id="PF04406"/>
    </source>
</evidence>
<evidence type="ECO:0000256" key="8">
    <source>
        <dbReference type="ARBA" id="ARBA00023125"/>
    </source>
</evidence>
<comment type="similarity">
    <text evidence="3 10">Belongs to the TOP6A family.</text>
</comment>
<dbReference type="GO" id="GO:0000228">
    <property type="term" value="C:nuclear chromosome"/>
    <property type="evidence" value="ECO:0007669"/>
    <property type="project" value="TreeGrafter"/>
</dbReference>
<dbReference type="PROSITE" id="PS52041">
    <property type="entry name" value="TOPO_IIB"/>
    <property type="match status" value="1"/>
</dbReference>
<feature type="compositionally biased region" description="Polar residues" evidence="11">
    <location>
        <begin position="114"/>
        <end position="123"/>
    </location>
</feature>
<evidence type="ECO:0000256" key="9">
    <source>
        <dbReference type="ARBA" id="ARBA00023235"/>
    </source>
</evidence>
<dbReference type="GO" id="GO:0003918">
    <property type="term" value="F:DNA topoisomerase type II (double strand cut, ATP-hydrolyzing) activity"/>
    <property type="evidence" value="ECO:0007669"/>
    <property type="project" value="UniProtKB-UniRule"/>
</dbReference>
<dbReference type="InterPro" id="IPR013049">
    <property type="entry name" value="Spo11/TopoVI_A_N"/>
</dbReference>
<evidence type="ECO:0000256" key="6">
    <source>
        <dbReference type="ARBA" id="ARBA00022842"/>
    </source>
</evidence>
<dbReference type="CDD" id="cd00223">
    <property type="entry name" value="TOPRIM_TopoIIB_SPO"/>
    <property type="match status" value="1"/>
</dbReference>
<dbReference type="GO" id="GO:0042138">
    <property type="term" value="P:meiotic DNA double-strand break formation"/>
    <property type="evidence" value="ECO:0007669"/>
    <property type="project" value="TreeGrafter"/>
</dbReference>
<dbReference type="GO" id="GO:0005524">
    <property type="term" value="F:ATP binding"/>
    <property type="evidence" value="ECO:0007669"/>
    <property type="project" value="InterPro"/>
</dbReference>
<feature type="region of interest" description="Disordered" evidence="11">
    <location>
        <begin position="1"/>
        <end position="20"/>
    </location>
</feature>
<organism evidence="14 15">
    <name type="scientific">Lineolata rhizophorae</name>
    <dbReference type="NCBI Taxonomy" id="578093"/>
    <lineage>
        <taxon>Eukaryota</taxon>
        <taxon>Fungi</taxon>
        <taxon>Dikarya</taxon>
        <taxon>Ascomycota</taxon>
        <taxon>Pezizomycotina</taxon>
        <taxon>Dothideomycetes</taxon>
        <taxon>Dothideomycetes incertae sedis</taxon>
        <taxon>Lineolatales</taxon>
        <taxon>Lineolataceae</taxon>
        <taxon>Lineolata</taxon>
    </lineage>
</organism>
<dbReference type="EMBL" id="MU001686">
    <property type="protein sequence ID" value="KAF2455541.1"/>
    <property type="molecule type" value="Genomic_DNA"/>
</dbReference>
<comment type="catalytic activity">
    <reaction evidence="1 10">
        <text>ATP-dependent breakage, passage and rejoining of double-stranded DNA.</text>
        <dbReference type="EC" id="5.6.2.2"/>
    </reaction>
</comment>
<feature type="compositionally biased region" description="Basic and acidic residues" evidence="11">
    <location>
        <begin position="124"/>
        <end position="133"/>
    </location>
</feature>
<feature type="compositionally biased region" description="Polar residues" evidence="11">
    <location>
        <begin position="134"/>
        <end position="151"/>
    </location>
</feature>
<dbReference type="GO" id="GO:0000706">
    <property type="term" value="P:meiotic DNA double-strand break processing"/>
    <property type="evidence" value="ECO:0007669"/>
    <property type="project" value="TreeGrafter"/>
</dbReference>
<evidence type="ECO:0000256" key="7">
    <source>
        <dbReference type="ARBA" id="ARBA00023029"/>
    </source>
</evidence>
<accession>A0A6A6NV00</accession>
<dbReference type="GO" id="GO:0003677">
    <property type="term" value="F:DNA binding"/>
    <property type="evidence" value="ECO:0007669"/>
    <property type="project" value="UniProtKB-UniRule"/>
</dbReference>
<keyword evidence="5" id="KW-0479">Metal-binding</keyword>
<keyword evidence="6" id="KW-0460">Magnesium</keyword>
<dbReference type="InterPro" id="IPR036388">
    <property type="entry name" value="WH-like_DNA-bd_sf"/>
</dbReference>
<evidence type="ECO:0000256" key="3">
    <source>
        <dbReference type="ARBA" id="ARBA00006559"/>
    </source>
</evidence>
<evidence type="ECO:0000256" key="11">
    <source>
        <dbReference type="SAM" id="MobiDB-lite"/>
    </source>
</evidence>
<feature type="region of interest" description="Disordered" evidence="11">
    <location>
        <begin position="113"/>
        <end position="154"/>
    </location>
</feature>
<evidence type="ECO:0000256" key="1">
    <source>
        <dbReference type="ARBA" id="ARBA00000185"/>
    </source>
</evidence>
<evidence type="ECO:0000256" key="5">
    <source>
        <dbReference type="ARBA" id="ARBA00022723"/>
    </source>
</evidence>
<keyword evidence="15" id="KW-1185">Reference proteome</keyword>
<sequence>MKMDLNDADDDMLLEREAPSQASLEDAELNEFPVGPSNAVFNGNLNFFSVPEAQHDDVDASSDESMLDTEGQSAISPLDISISPQVEGIHTDPGVRDLAISTHHHEIGGYMHQIPQSTKSVENSYKKKRDDMTKSSSPRTQFPRPDQSTLRNPLLPNVKNSPIENIQQIFNRMHDVLNEGKGHLMIELKLRSSANSKIFSDDHQVVTTNDQSRSKAVSFPGKTPKEAWRFTVLIQILRSIRYALESGSTITKRDIYYIDPTLFGNQSIVDKYVDEIAYTFGVSRDSLNVVAAAKGLILGAFCIARADNSKADGLADSQGVLAPRVGAGDTVDMSSVEWILVVEKEATFRCLASSELFRAMLRNSGILITAKGYPDLATRQLLHFLASPSSQNGFRRPPVFVLVDFDPDGLAILSTYKYGSRALAHENSAVKVSNIEWLGIQSGHLADLQADISASGRSRPAGLLHLTRRDRLKAAKMLDSVVFAHDGPEAEWRAELQRMLVLGTKAEMQVLEERNGRGGLARWVRDRVILRCSR</sequence>
<proteinExistence type="inferred from homology"/>
<evidence type="ECO:0000256" key="10">
    <source>
        <dbReference type="PROSITE-ProRule" id="PRU01385"/>
    </source>
</evidence>
<dbReference type="PRINTS" id="PR01550">
    <property type="entry name" value="TOP6AFAMILY"/>
</dbReference>
<evidence type="ECO:0000313" key="15">
    <source>
        <dbReference type="Proteomes" id="UP000799766"/>
    </source>
</evidence>
<feature type="domain" description="Spo11/DNA topoisomerase VI subunit A N-terminal" evidence="12">
    <location>
        <begin position="228"/>
        <end position="289"/>
    </location>
</feature>
<reference evidence="14" key="1">
    <citation type="journal article" date="2020" name="Stud. Mycol.">
        <title>101 Dothideomycetes genomes: a test case for predicting lifestyles and emergence of pathogens.</title>
        <authorList>
            <person name="Haridas S."/>
            <person name="Albert R."/>
            <person name="Binder M."/>
            <person name="Bloem J."/>
            <person name="Labutti K."/>
            <person name="Salamov A."/>
            <person name="Andreopoulos B."/>
            <person name="Baker S."/>
            <person name="Barry K."/>
            <person name="Bills G."/>
            <person name="Bluhm B."/>
            <person name="Cannon C."/>
            <person name="Castanera R."/>
            <person name="Culley D."/>
            <person name="Daum C."/>
            <person name="Ezra D."/>
            <person name="Gonzalez J."/>
            <person name="Henrissat B."/>
            <person name="Kuo A."/>
            <person name="Liang C."/>
            <person name="Lipzen A."/>
            <person name="Lutzoni F."/>
            <person name="Magnuson J."/>
            <person name="Mondo S."/>
            <person name="Nolan M."/>
            <person name="Ohm R."/>
            <person name="Pangilinan J."/>
            <person name="Park H.-J."/>
            <person name="Ramirez L."/>
            <person name="Alfaro M."/>
            <person name="Sun H."/>
            <person name="Tritt A."/>
            <person name="Yoshinaga Y."/>
            <person name="Zwiers L.-H."/>
            <person name="Turgeon B."/>
            <person name="Goodwin S."/>
            <person name="Spatafora J."/>
            <person name="Crous P."/>
            <person name="Grigoriev I."/>
        </authorList>
    </citation>
    <scope>NUCLEOTIDE SEQUENCE</scope>
    <source>
        <strain evidence="14">ATCC 16933</strain>
    </source>
</reference>
<dbReference type="Proteomes" id="UP000799766">
    <property type="component" value="Unassembled WGS sequence"/>
</dbReference>
<gene>
    <name evidence="14" type="ORF">BDY21DRAFT_349626</name>
</gene>
<keyword evidence="7 10" id="KW-0799">Topoisomerase</keyword>
<feature type="compositionally biased region" description="Acidic residues" evidence="11">
    <location>
        <begin position="1"/>
        <end position="12"/>
    </location>
</feature>
<dbReference type="InterPro" id="IPR002815">
    <property type="entry name" value="Spo11/TopoVI_A"/>
</dbReference>
<dbReference type="AlphaFoldDB" id="A0A6A6NV00"/>
<dbReference type="GO" id="GO:0007131">
    <property type="term" value="P:reciprocal meiotic recombination"/>
    <property type="evidence" value="ECO:0007669"/>
    <property type="project" value="TreeGrafter"/>
</dbReference>
<dbReference type="SUPFAM" id="SSF56726">
    <property type="entry name" value="DNA topoisomerase IV, alpha subunit"/>
    <property type="match status" value="1"/>
</dbReference>
<keyword evidence="9 10" id="KW-0413">Isomerase</keyword>
<comment type="cofactor">
    <cofactor evidence="2">
        <name>Mg(2+)</name>
        <dbReference type="ChEBI" id="CHEBI:18420"/>
    </cofactor>
</comment>
<dbReference type="OrthoDB" id="5377392at2759"/>
<keyword evidence="8 10" id="KW-0238">DNA-binding</keyword>
<dbReference type="FunFam" id="3.40.1360.10:FF:000018">
    <property type="entry name" value="Type II DNA topoisomerase VI subunit A"/>
    <property type="match status" value="1"/>
</dbReference>
<dbReference type="Gene3D" id="3.40.1360.10">
    <property type="match status" value="1"/>
</dbReference>
<dbReference type="PANTHER" id="PTHR10848:SF0">
    <property type="entry name" value="MEIOTIC RECOMBINATION PROTEIN SPO11"/>
    <property type="match status" value="1"/>
</dbReference>
<name>A0A6A6NV00_9PEZI</name>
<feature type="active site" description="O-(5'-phospho-DNA)-tyrosine intermediate" evidence="10">
    <location>
        <position position="257"/>
    </location>
</feature>
<evidence type="ECO:0000259" key="13">
    <source>
        <dbReference type="Pfam" id="PF21180"/>
    </source>
</evidence>
<dbReference type="EC" id="5.6.2.2" evidence="4"/>
<dbReference type="Pfam" id="PF04406">
    <property type="entry name" value="TP6A_N"/>
    <property type="match status" value="1"/>
</dbReference>
<dbReference type="GO" id="GO:0046872">
    <property type="term" value="F:metal ion binding"/>
    <property type="evidence" value="ECO:0007669"/>
    <property type="project" value="UniProtKB-KW"/>
</dbReference>
<protein>
    <recommendedName>
        <fullName evidence="4">DNA topoisomerase (ATP-hydrolyzing)</fullName>
        <ecNumber evidence="4">5.6.2.2</ecNumber>
    </recommendedName>
</protein>
<evidence type="ECO:0000256" key="2">
    <source>
        <dbReference type="ARBA" id="ARBA00001946"/>
    </source>
</evidence>
<evidence type="ECO:0000313" key="14">
    <source>
        <dbReference type="EMBL" id="KAF2455541.1"/>
    </source>
</evidence>
<dbReference type="Pfam" id="PF21180">
    <property type="entry name" value="TOP6A-Spo11_Toprim"/>
    <property type="match status" value="1"/>
</dbReference>